<dbReference type="PANTHER" id="PTHR11907">
    <property type="entry name" value="AMIDOPHOSPHORIBOSYLTRANSFERASE"/>
    <property type="match status" value="1"/>
</dbReference>
<dbReference type="HAMAP" id="MF_01931">
    <property type="entry name" value="PurF"/>
    <property type="match status" value="1"/>
</dbReference>
<dbReference type="Pfam" id="PF13537">
    <property type="entry name" value="GATase_7"/>
    <property type="match status" value="1"/>
</dbReference>
<evidence type="ECO:0000259" key="9">
    <source>
        <dbReference type="Pfam" id="PF13537"/>
    </source>
</evidence>
<dbReference type="AlphaFoldDB" id="A0A382ARE6"/>
<reference evidence="10" key="1">
    <citation type="submission" date="2018-05" db="EMBL/GenBank/DDBJ databases">
        <authorList>
            <person name="Lanie J.A."/>
            <person name="Ng W.-L."/>
            <person name="Kazmierczak K.M."/>
            <person name="Andrzejewski T.M."/>
            <person name="Davidsen T.M."/>
            <person name="Wayne K.J."/>
            <person name="Tettelin H."/>
            <person name="Glass J.I."/>
            <person name="Rusch D."/>
            <person name="Podicherti R."/>
            <person name="Tsui H.-C.T."/>
            <person name="Winkler M.E."/>
        </authorList>
    </citation>
    <scope>NUCLEOTIDE SEQUENCE</scope>
</reference>
<keyword evidence="5" id="KW-0808">Transferase</keyword>
<keyword evidence="7" id="KW-0315">Glutamine amidotransferase</keyword>
<dbReference type="Gene3D" id="3.40.50.2020">
    <property type="match status" value="1"/>
</dbReference>
<evidence type="ECO:0000256" key="2">
    <source>
        <dbReference type="ARBA" id="ARBA00010138"/>
    </source>
</evidence>
<dbReference type="GO" id="GO:0009113">
    <property type="term" value="P:purine nucleobase biosynthetic process"/>
    <property type="evidence" value="ECO:0007669"/>
    <property type="project" value="InterPro"/>
</dbReference>
<dbReference type="InterPro" id="IPR029055">
    <property type="entry name" value="Ntn_hydrolases_N"/>
</dbReference>
<comment type="pathway">
    <text evidence="1">Purine metabolism; IMP biosynthesis via de novo pathway; N(1)-(5-phospho-D-ribosyl)glycinamide from 5-phospho-alpha-D-ribose 1-diphosphate: step 1/2.</text>
</comment>
<accession>A0A382ARE6</accession>
<evidence type="ECO:0000256" key="5">
    <source>
        <dbReference type="ARBA" id="ARBA00022679"/>
    </source>
</evidence>
<evidence type="ECO:0000256" key="4">
    <source>
        <dbReference type="ARBA" id="ARBA00022676"/>
    </source>
</evidence>
<keyword evidence="6" id="KW-0658">Purine biosynthesis</keyword>
<keyword evidence="4" id="KW-0328">Glycosyltransferase</keyword>
<dbReference type="InterPro" id="IPR000836">
    <property type="entry name" value="PRTase_dom"/>
</dbReference>
<dbReference type="Pfam" id="PF00156">
    <property type="entry name" value="Pribosyltran"/>
    <property type="match status" value="1"/>
</dbReference>
<dbReference type="CDD" id="cd00715">
    <property type="entry name" value="GPATase_N"/>
    <property type="match status" value="1"/>
</dbReference>
<evidence type="ECO:0000259" key="8">
    <source>
        <dbReference type="Pfam" id="PF00156"/>
    </source>
</evidence>
<feature type="domain" description="Phosphoribosyltransferase" evidence="8">
    <location>
        <begin position="306"/>
        <end position="403"/>
    </location>
</feature>
<dbReference type="Gene3D" id="3.60.20.10">
    <property type="entry name" value="Glutamine Phosphoribosylpyrophosphate, subunit 1, domain 1"/>
    <property type="match status" value="1"/>
</dbReference>
<dbReference type="PIRSF" id="PIRSF000485">
    <property type="entry name" value="Amd_phspho_trans"/>
    <property type="match status" value="1"/>
</dbReference>
<protein>
    <recommendedName>
        <fullName evidence="3">amidophosphoribosyltransferase</fullName>
        <ecNumber evidence="3">2.4.2.14</ecNumber>
    </recommendedName>
</protein>
<dbReference type="GO" id="GO:0004044">
    <property type="term" value="F:amidophosphoribosyltransferase activity"/>
    <property type="evidence" value="ECO:0007669"/>
    <property type="project" value="UniProtKB-EC"/>
</dbReference>
<feature type="non-terminal residue" evidence="10">
    <location>
        <position position="1"/>
    </location>
</feature>
<evidence type="ECO:0000313" key="10">
    <source>
        <dbReference type="EMBL" id="SVB04130.1"/>
    </source>
</evidence>
<gene>
    <name evidence="10" type="ORF">METZ01_LOCUS156984</name>
</gene>
<dbReference type="InterPro" id="IPR035584">
    <property type="entry name" value="PurF_N"/>
</dbReference>
<dbReference type="SUPFAM" id="SSF56235">
    <property type="entry name" value="N-terminal nucleophile aminohydrolases (Ntn hydrolases)"/>
    <property type="match status" value="1"/>
</dbReference>
<dbReference type="InterPro" id="IPR017932">
    <property type="entry name" value="GATase_2_dom"/>
</dbReference>
<dbReference type="InterPro" id="IPR005854">
    <property type="entry name" value="PurF"/>
</dbReference>
<dbReference type="CDD" id="cd06223">
    <property type="entry name" value="PRTases_typeI"/>
    <property type="match status" value="1"/>
</dbReference>
<sequence>VSKSEAFQKAVEQSEVFFDEPHEACGVFGIFAPDHLVAHLTYLGLYALQHRGQESAGMAVSDGTSITVVKDMGLVSNVFNEKNLAALNGNLAIGQTRYSTTGSSTWRNAQPVYRGVGDIEFALGHNGNLVNTDQLAREAGMLKGTVASDSDLIAELISSDVSTKQVEDQEDPMKSALQRVLPKLSGAFSLVFCDQSRIIGVRDPNGFRPLCLGRFDGGWVLASETAALDVIGAKFIREVDPGEMVIIDGKGCSSFFPFIEDQIDPRICLFEFVYFARPDSYLYGQSVHKARVKMGEALAKQAPVDADLVMGVPESGIPAAEGFARESGIPFGQGLVKNRYIGRSFIAPTQEMRASAVRMKLNPLSENIKDQKLLVVDDSIVRGTTTKAMVRMLRDGGAKEVHLRISSPPYRWPCFYGMDTGSKGQLLAANLTVDEIQRYLEVDSLSYLQLEELINATGTTGAGFCDACLTGEYPIEIPVELSSKLNSEGSNDQNLVSNDFFSTIRTTSL</sequence>
<dbReference type="GO" id="GO:0006189">
    <property type="term" value="P:'de novo' IMP biosynthetic process"/>
    <property type="evidence" value="ECO:0007669"/>
    <property type="project" value="UniProtKB-UniPathway"/>
</dbReference>
<evidence type="ECO:0000256" key="1">
    <source>
        <dbReference type="ARBA" id="ARBA00005209"/>
    </source>
</evidence>
<dbReference type="EMBL" id="UINC01026522">
    <property type="protein sequence ID" value="SVB04130.1"/>
    <property type="molecule type" value="Genomic_DNA"/>
</dbReference>
<feature type="domain" description="Glutamine amidotransferase type-2" evidence="9">
    <location>
        <begin position="107"/>
        <end position="228"/>
    </location>
</feature>
<comment type="similarity">
    <text evidence="2">In the C-terminal section; belongs to the purine/pyrimidine phosphoribosyltransferase family.</text>
</comment>
<dbReference type="InterPro" id="IPR029057">
    <property type="entry name" value="PRTase-like"/>
</dbReference>
<evidence type="ECO:0000256" key="7">
    <source>
        <dbReference type="ARBA" id="ARBA00022962"/>
    </source>
</evidence>
<evidence type="ECO:0000256" key="3">
    <source>
        <dbReference type="ARBA" id="ARBA00011941"/>
    </source>
</evidence>
<proteinExistence type="inferred from homology"/>
<dbReference type="NCBIfam" id="TIGR01134">
    <property type="entry name" value="purF"/>
    <property type="match status" value="1"/>
</dbReference>
<dbReference type="UniPathway" id="UPA00074">
    <property type="reaction ID" value="UER00124"/>
</dbReference>
<dbReference type="EC" id="2.4.2.14" evidence="3"/>
<name>A0A382ARE6_9ZZZZ</name>
<dbReference type="SUPFAM" id="SSF53271">
    <property type="entry name" value="PRTase-like"/>
    <property type="match status" value="1"/>
</dbReference>
<organism evidence="10">
    <name type="scientific">marine metagenome</name>
    <dbReference type="NCBI Taxonomy" id="408172"/>
    <lineage>
        <taxon>unclassified sequences</taxon>
        <taxon>metagenomes</taxon>
        <taxon>ecological metagenomes</taxon>
    </lineage>
</organism>
<evidence type="ECO:0000256" key="6">
    <source>
        <dbReference type="ARBA" id="ARBA00022755"/>
    </source>
</evidence>